<keyword evidence="2" id="KW-0808">Transferase</keyword>
<dbReference type="Gene3D" id="3.40.50.150">
    <property type="entry name" value="Vaccinia Virus protein VP39"/>
    <property type="match status" value="1"/>
</dbReference>
<dbReference type="CDD" id="cd02440">
    <property type="entry name" value="AdoMet_MTases"/>
    <property type="match status" value="1"/>
</dbReference>
<evidence type="ECO:0000256" key="3">
    <source>
        <dbReference type="ARBA" id="ARBA00022691"/>
    </source>
</evidence>
<evidence type="ECO:0008006" key="7">
    <source>
        <dbReference type="Google" id="ProtNLM"/>
    </source>
</evidence>
<protein>
    <recommendedName>
        <fullName evidence="7">Methyltransferase type 11</fullName>
    </recommendedName>
</protein>
<reference evidence="5 6" key="1">
    <citation type="journal article" date="2019" name="Int. J. Syst. Evol. Microbiol.">
        <title>The Global Catalogue of Microorganisms (GCM) 10K type strain sequencing project: providing services to taxonomists for standard genome sequencing and annotation.</title>
        <authorList>
            <consortium name="The Broad Institute Genomics Platform"/>
            <consortium name="The Broad Institute Genome Sequencing Center for Infectious Disease"/>
            <person name="Wu L."/>
            <person name="Ma J."/>
        </authorList>
    </citation>
    <scope>NUCLEOTIDE SEQUENCE [LARGE SCALE GENOMIC DNA]</scope>
    <source>
        <strain evidence="5 6">JCM 7356</strain>
    </source>
</reference>
<accession>A0ABN3ECY7</accession>
<dbReference type="RefSeq" id="WP_344638103.1">
    <property type="nucleotide sequence ID" value="NZ_BAAATR010000019.1"/>
</dbReference>
<dbReference type="Proteomes" id="UP001500305">
    <property type="component" value="Unassembled WGS sequence"/>
</dbReference>
<evidence type="ECO:0000256" key="4">
    <source>
        <dbReference type="SAM" id="MobiDB-lite"/>
    </source>
</evidence>
<name>A0ABN3ECY7_9ACTN</name>
<evidence type="ECO:0000256" key="2">
    <source>
        <dbReference type="ARBA" id="ARBA00022679"/>
    </source>
</evidence>
<keyword evidence="3" id="KW-0949">S-adenosyl-L-methionine</keyword>
<keyword evidence="6" id="KW-1185">Reference proteome</keyword>
<dbReference type="Pfam" id="PF13489">
    <property type="entry name" value="Methyltransf_23"/>
    <property type="match status" value="1"/>
</dbReference>
<dbReference type="EMBL" id="BAAATR010000019">
    <property type="protein sequence ID" value="GAA2254840.1"/>
    <property type="molecule type" value="Genomic_DNA"/>
</dbReference>
<gene>
    <name evidence="5" type="ORF">GCM10010430_43250</name>
</gene>
<proteinExistence type="predicted"/>
<keyword evidence="1" id="KW-0489">Methyltransferase</keyword>
<dbReference type="SUPFAM" id="SSF53335">
    <property type="entry name" value="S-adenosyl-L-methionine-dependent methyltransferases"/>
    <property type="match status" value="1"/>
</dbReference>
<organism evidence="5 6">
    <name type="scientific">Kitasatospora cystarginea</name>
    <dbReference type="NCBI Taxonomy" id="58350"/>
    <lineage>
        <taxon>Bacteria</taxon>
        <taxon>Bacillati</taxon>
        <taxon>Actinomycetota</taxon>
        <taxon>Actinomycetes</taxon>
        <taxon>Kitasatosporales</taxon>
        <taxon>Streptomycetaceae</taxon>
        <taxon>Kitasatospora</taxon>
    </lineage>
</organism>
<evidence type="ECO:0000313" key="6">
    <source>
        <dbReference type="Proteomes" id="UP001500305"/>
    </source>
</evidence>
<feature type="region of interest" description="Disordered" evidence="4">
    <location>
        <begin position="1"/>
        <end position="31"/>
    </location>
</feature>
<comment type="caution">
    <text evidence="5">The sequence shown here is derived from an EMBL/GenBank/DDBJ whole genome shotgun (WGS) entry which is preliminary data.</text>
</comment>
<dbReference type="PANTHER" id="PTHR43464">
    <property type="entry name" value="METHYLTRANSFERASE"/>
    <property type="match status" value="1"/>
</dbReference>
<evidence type="ECO:0000256" key="1">
    <source>
        <dbReference type="ARBA" id="ARBA00022603"/>
    </source>
</evidence>
<dbReference type="PANTHER" id="PTHR43464:SF19">
    <property type="entry name" value="UBIQUINONE BIOSYNTHESIS O-METHYLTRANSFERASE, MITOCHONDRIAL"/>
    <property type="match status" value="1"/>
</dbReference>
<evidence type="ECO:0000313" key="5">
    <source>
        <dbReference type="EMBL" id="GAA2254840.1"/>
    </source>
</evidence>
<sequence>MSETHEPPQPSSSAPGACAPGRSGTGEATAGASYTERLVTLERSGFKRLLPTQAPYRWNLRRLRLGRVLDVGCGVGRNLQHCAAGSVGVDHNETSVATARARGLEAYTAAEFESDAGLARPGAFDSMLVAHVLEHLDEATGAELLKSYLPSVRPGGRVVLITPQPAGYRSDPTHVRFVDFGGLRGHAENAGLAVLHSYSFPLPEAVGRVFKYNEYVLVARLP</sequence>
<dbReference type="InterPro" id="IPR029063">
    <property type="entry name" value="SAM-dependent_MTases_sf"/>
</dbReference>